<accession>A0AAD0RXI1</accession>
<dbReference type="InterPro" id="IPR036390">
    <property type="entry name" value="WH_DNA-bd_sf"/>
</dbReference>
<dbReference type="KEGG" id="crz:D1345_10410"/>
<dbReference type="SUPFAM" id="SSF46785">
    <property type="entry name" value="Winged helix' DNA-binding domain"/>
    <property type="match status" value="1"/>
</dbReference>
<dbReference type="Proteomes" id="UP000259465">
    <property type="component" value="Chromosome"/>
</dbReference>
<proteinExistence type="predicted"/>
<protein>
    <recommendedName>
        <fullName evidence="4">HTH domain-containing protein</fullName>
    </recommendedName>
</protein>
<dbReference type="InterPro" id="IPR036388">
    <property type="entry name" value="WH-like_DNA-bd_sf"/>
</dbReference>
<feature type="coiled-coil region" evidence="1">
    <location>
        <begin position="80"/>
        <end position="135"/>
    </location>
</feature>
<dbReference type="RefSeq" id="WP_118267581.1">
    <property type="nucleotide sequence ID" value="NZ_CP031968.1"/>
</dbReference>
<evidence type="ECO:0000313" key="2">
    <source>
        <dbReference type="EMBL" id="AXT46573.1"/>
    </source>
</evidence>
<dbReference type="EMBL" id="CP031968">
    <property type="protein sequence ID" value="AXT46573.1"/>
    <property type="molecule type" value="Genomic_DNA"/>
</dbReference>
<gene>
    <name evidence="2" type="ORF">D1345_10410</name>
</gene>
<sequence>MSSLSIIDVMKAISAPISMQALADAMGIERSEARRQVRELTAAGTVSPVKVGNETHYRPTDHVYPTAAPAPETVAAAEQLTAARGREQQLAREVDDLNQRLAIAEQERDKQAGLAEEALQLCQEQVDRLAQLECNASALGFSPSAGIPFFDWLELTLAELVNEMAHMQALQSQLAQARNLNRGLRLALELNPAERAALAECISPAVEQKAA</sequence>
<keyword evidence="3" id="KW-1185">Reference proteome</keyword>
<feature type="coiled-coil region" evidence="1">
    <location>
        <begin position="160"/>
        <end position="187"/>
    </location>
</feature>
<evidence type="ECO:0000256" key="1">
    <source>
        <dbReference type="SAM" id="Coils"/>
    </source>
</evidence>
<keyword evidence="1" id="KW-0175">Coiled coil</keyword>
<evidence type="ECO:0000313" key="3">
    <source>
        <dbReference type="Proteomes" id="UP000259465"/>
    </source>
</evidence>
<name>A0AAD0RXI1_9NEIS</name>
<dbReference type="AlphaFoldDB" id="A0AAD0RXI1"/>
<evidence type="ECO:0008006" key="4">
    <source>
        <dbReference type="Google" id="ProtNLM"/>
    </source>
</evidence>
<dbReference type="Gene3D" id="1.10.10.10">
    <property type="entry name" value="Winged helix-like DNA-binding domain superfamily/Winged helix DNA-binding domain"/>
    <property type="match status" value="1"/>
</dbReference>
<reference evidence="2 3" key="1">
    <citation type="submission" date="2018-08" db="EMBL/GenBank/DDBJ databases">
        <title>Complete genome sequence of JP2-74.</title>
        <authorList>
            <person name="Wu L."/>
        </authorList>
    </citation>
    <scope>NUCLEOTIDE SEQUENCE [LARGE SCALE GENOMIC DNA]</scope>
    <source>
        <strain evidence="2 3">JP2-74</strain>
    </source>
</reference>
<organism evidence="2 3">
    <name type="scientific">Chromobacterium rhizoryzae</name>
    <dbReference type="NCBI Taxonomy" id="1778675"/>
    <lineage>
        <taxon>Bacteria</taxon>
        <taxon>Pseudomonadati</taxon>
        <taxon>Pseudomonadota</taxon>
        <taxon>Betaproteobacteria</taxon>
        <taxon>Neisseriales</taxon>
        <taxon>Chromobacteriaceae</taxon>
        <taxon>Chromobacterium</taxon>
    </lineage>
</organism>